<reference evidence="1 2" key="1">
    <citation type="submission" date="2020-11" db="EMBL/GenBank/DDBJ databases">
        <title>Streptomyces spirodelae sp. nov., isolated from duckweed.</title>
        <authorList>
            <person name="Saimee Y."/>
            <person name="Duangmal K."/>
        </authorList>
    </citation>
    <scope>NUCLEOTIDE SEQUENCE [LARGE SCALE GENOMIC DNA]</scope>
    <source>
        <strain evidence="1 2">S16-07</strain>
    </source>
</reference>
<comment type="caution">
    <text evidence="1">The sequence shown here is derived from an EMBL/GenBank/DDBJ whole genome shotgun (WGS) entry which is preliminary data.</text>
</comment>
<proteinExistence type="predicted"/>
<evidence type="ECO:0000313" key="2">
    <source>
        <dbReference type="Proteomes" id="UP001519064"/>
    </source>
</evidence>
<protein>
    <submittedName>
        <fullName evidence="1">Uncharacterized protein</fullName>
    </submittedName>
</protein>
<evidence type="ECO:0000313" key="1">
    <source>
        <dbReference type="EMBL" id="MBO8193845.1"/>
    </source>
</evidence>
<keyword evidence="2" id="KW-1185">Reference proteome</keyword>
<accession>A0ABS3XEL9</accession>
<dbReference type="RefSeq" id="WP_209240958.1">
    <property type="nucleotide sequence ID" value="NZ_JADKMA010000098.1"/>
</dbReference>
<dbReference type="EMBL" id="JADKMA010000098">
    <property type="protein sequence ID" value="MBO8193845.1"/>
    <property type="molecule type" value="Genomic_DNA"/>
</dbReference>
<sequence length="80" mass="8583">MDNLRHPGVDRCANCGWPLHAPYETVSCHSVTEGTVVYSRCACGTLRVWLQRPGAGDRLLIGARRTRRDGTGTSSDGPGG</sequence>
<dbReference type="Proteomes" id="UP001519064">
    <property type="component" value="Unassembled WGS sequence"/>
</dbReference>
<name>A0ABS3XEL9_9ACTN</name>
<organism evidence="1 2">
    <name type="scientific">Streptomyces oryzae</name>
    <dbReference type="NCBI Taxonomy" id="1434886"/>
    <lineage>
        <taxon>Bacteria</taxon>
        <taxon>Bacillati</taxon>
        <taxon>Actinomycetota</taxon>
        <taxon>Actinomycetes</taxon>
        <taxon>Kitasatosporales</taxon>
        <taxon>Streptomycetaceae</taxon>
        <taxon>Streptomyces</taxon>
    </lineage>
</organism>
<gene>
    <name evidence="1" type="ORF">ITI46_19575</name>
</gene>